<evidence type="ECO:0000313" key="5">
    <source>
        <dbReference type="EMBL" id="KAH9633227.1"/>
    </source>
</evidence>
<dbReference type="SUPFAM" id="SSF64268">
    <property type="entry name" value="PX domain"/>
    <property type="match status" value="1"/>
</dbReference>
<dbReference type="GO" id="GO:0005886">
    <property type="term" value="C:plasma membrane"/>
    <property type="evidence" value="ECO:0007669"/>
    <property type="project" value="TreeGrafter"/>
</dbReference>
<reference evidence="5" key="1">
    <citation type="journal article" date="2021" name="G3 (Bethesda)">
        <title>Genome and transcriptome analysis of the beet armyworm Spodoptera exigua reveals targets for pest control. .</title>
        <authorList>
            <person name="Simon S."/>
            <person name="Breeschoten T."/>
            <person name="Jansen H.J."/>
            <person name="Dirks R.P."/>
            <person name="Schranz M.E."/>
            <person name="Ros V.I.D."/>
        </authorList>
    </citation>
    <scope>NUCLEOTIDE SEQUENCE</scope>
    <source>
        <strain evidence="5">TB_SE_WUR_2020</strain>
    </source>
</reference>
<gene>
    <name evidence="5" type="ORF">HF086_017782</name>
</gene>
<evidence type="ECO:0000256" key="2">
    <source>
        <dbReference type="ARBA" id="ARBA00022490"/>
    </source>
</evidence>
<dbReference type="Pfam" id="PF00787">
    <property type="entry name" value="PX"/>
    <property type="match status" value="1"/>
</dbReference>
<feature type="domain" description="PX" evidence="4">
    <location>
        <begin position="14"/>
        <end position="126"/>
    </location>
</feature>
<dbReference type="GO" id="GO:0005770">
    <property type="term" value="C:late endosome"/>
    <property type="evidence" value="ECO:0007669"/>
    <property type="project" value="TreeGrafter"/>
</dbReference>
<dbReference type="InterPro" id="IPR036871">
    <property type="entry name" value="PX_dom_sf"/>
</dbReference>
<dbReference type="GO" id="GO:0008333">
    <property type="term" value="P:endosome to lysosome transport"/>
    <property type="evidence" value="ECO:0007669"/>
    <property type="project" value="TreeGrafter"/>
</dbReference>
<keyword evidence="2" id="KW-0963">Cytoplasm</keyword>
<dbReference type="GO" id="GO:0006622">
    <property type="term" value="P:protein targeting to lysosome"/>
    <property type="evidence" value="ECO:0007669"/>
    <property type="project" value="TreeGrafter"/>
</dbReference>
<dbReference type="InterPro" id="IPR051837">
    <property type="entry name" value="SortingNexin/PXDomain-PKLike"/>
</dbReference>
<comment type="subcellular location">
    <subcellularLocation>
        <location evidence="1">Cytoplasm</location>
    </subcellularLocation>
</comment>
<feature type="compositionally biased region" description="Polar residues" evidence="3">
    <location>
        <begin position="421"/>
        <end position="432"/>
    </location>
</feature>
<evidence type="ECO:0000259" key="4">
    <source>
        <dbReference type="PROSITE" id="PS50195"/>
    </source>
</evidence>
<dbReference type="Proteomes" id="UP000814243">
    <property type="component" value="Unassembled WGS sequence"/>
</dbReference>
<dbReference type="GO" id="GO:0043271">
    <property type="term" value="P:negative regulation of monoatomic ion transport"/>
    <property type="evidence" value="ECO:0007669"/>
    <property type="project" value="TreeGrafter"/>
</dbReference>
<evidence type="ECO:0000313" key="6">
    <source>
        <dbReference type="Proteomes" id="UP000814243"/>
    </source>
</evidence>
<protein>
    <recommendedName>
        <fullName evidence="4">PX domain-containing protein</fullName>
    </recommendedName>
</protein>
<dbReference type="InterPro" id="IPR001683">
    <property type="entry name" value="PX_dom"/>
</dbReference>
<dbReference type="PANTHER" id="PTHR22999">
    <property type="entry name" value="PX SERINE/THREONINE KINASE PXK"/>
    <property type="match status" value="1"/>
</dbReference>
<sequence>MAIFEKTSHTKALIDDTEKLSCTVENAQNINKHTEYILRVQRGPTKDISWNVSRRYRDFAALQAGLVQANIDLPLPPKKLIGNMQPAFIAERQIALQNYINEVLKHEVLALSLQVRSFLDPSNYSLDIAEQALQTVSIALRGDGRFELKGPLHDIGWRIRKHYFLVTDTESGTNCMLSWQSYGADRYLSDKDLQTAYKSLQNISHPYIDQVLAIHNLETGTYVVRRIHENGSLRDILYGHIHPGNIAIDNQKALLMDIENILVGVPCLYRPHLLHLRRVSTAEAIDVYCFGRTFSCKHGGPSLEHLLQHPLFARAPLNGLTMGAQNDARMHLKFPLALKEELKTAVCNIEARLKSEQKLVRSAKREVRIQEILGSEEEIKKQKRRAKKRESLWKSTSSLAETVRSQSASTASSPTPPALSHDTSATGSQTAASPCDARSSLLAAICAFDKSRLASVVDSR</sequence>
<feature type="compositionally biased region" description="Polar residues" evidence="3">
    <location>
        <begin position="393"/>
        <end position="406"/>
    </location>
</feature>
<evidence type="ECO:0000256" key="3">
    <source>
        <dbReference type="SAM" id="MobiDB-lite"/>
    </source>
</evidence>
<name>A0A922SCR2_SPOEX</name>
<dbReference type="InterPro" id="IPR011009">
    <property type="entry name" value="Kinase-like_dom_sf"/>
</dbReference>
<dbReference type="PANTHER" id="PTHR22999:SF40">
    <property type="entry name" value="PX DOMAIN-CONTAINING PROTEIN KINASE-LIKE PROTEIN"/>
    <property type="match status" value="1"/>
</dbReference>
<feature type="region of interest" description="Disordered" evidence="3">
    <location>
        <begin position="383"/>
        <end position="433"/>
    </location>
</feature>
<evidence type="ECO:0000256" key="1">
    <source>
        <dbReference type="ARBA" id="ARBA00004496"/>
    </source>
</evidence>
<dbReference type="SUPFAM" id="SSF56112">
    <property type="entry name" value="Protein kinase-like (PK-like)"/>
    <property type="match status" value="1"/>
</dbReference>
<dbReference type="GO" id="GO:0005769">
    <property type="term" value="C:early endosome"/>
    <property type="evidence" value="ECO:0007669"/>
    <property type="project" value="TreeGrafter"/>
</dbReference>
<dbReference type="PROSITE" id="PS50195">
    <property type="entry name" value="PX"/>
    <property type="match status" value="1"/>
</dbReference>
<dbReference type="SMART" id="SM00312">
    <property type="entry name" value="PX"/>
    <property type="match status" value="1"/>
</dbReference>
<accession>A0A922SCR2</accession>
<dbReference type="GO" id="GO:0045022">
    <property type="term" value="P:early endosome to late endosome transport"/>
    <property type="evidence" value="ECO:0007669"/>
    <property type="project" value="TreeGrafter"/>
</dbReference>
<organism evidence="5 6">
    <name type="scientific">Spodoptera exigua</name>
    <name type="common">Beet armyworm</name>
    <name type="synonym">Noctua fulgens</name>
    <dbReference type="NCBI Taxonomy" id="7107"/>
    <lineage>
        <taxon>Eukaryota</taxon>
        <taxon>Metazoa</taxon>
        <taxon>Ecdysozoa</taxon>
        <taxon>Arthropoda</taxon>
        <taxon>Hexapoda</taxon>
        <taxon>Insecta</taxon>
        <taxon>Pterygota</taxon>
        <taxon>Neoptera</taxon>
        <taxon>Endopterygota</taxon>
        <taxon>Lepidoptera</taxon>
        <taxon>Glossata</taxon>
        <taxon>Ditrysia</taxon>
        <taxon>Noctuoidea</taxon>
        <taxon>Noctuidae</taxon>
        <taxon>Amphipyrinae</taxon>
        <taxon>Spodoptera</taxon>
    </lineage>
</organism>
<dbReference type="EMBL" id="JACEFF010000665">
    <property type="protein sequence ID" value="KAH9633227.1"/>
    <property type="molecule type" value="Genomic_DNA"/>
</dbReference>
<proteinExistence type="predicted"/>
<dbReference type="Gene3D" id="3.30.1520.10">
    <property type="entry name" value="Phox-like domain"/>
    <property type="match status" value="1"/>
</dbReference>
<dbReference type="GO" id="GO:0035091">
    <property type="term" value="F:phosphatidylinositol binding"/>
    <property type="evidence" value="ECO:0007669"/>
    <property type="project" value="InterPro"/>
</dbReference>
<comment type="caution">
    <text evidence="5">The sequence shown here is derived from an EMBL/GenBank/DDBJ whole genome shotgun (WGS) entry which is preliminary data.</text>
</comment>
<dbReference type="AlphaFoldDB" id="A0A922SCR2"/>